<accession>A0A225WHJ4</accession>
<name>A0A225WHJ4_9STRA</name>
<evidence type="ECO:0000256" key="5">
    <source>
        <dbReference type="SAM" id="MobiDB-lite"/>
    </source>
</evidence>
<dbReference type="AlphaFoldDB" id="A0A225WHJ4"/>
<dbReference type="InterPro" id="IPR052727">
    <property type="entry name" value="Rab4/Rab5_effector"/>
</dbReference>
<dbReference type="SMART" id="SM00064">
    <property type="entry name" value="FYVE"/>
    <property type="match status" value="1"/>
</dbReference>
<evidence type="ECO:0000313" key="7">
    <source>
        <dbReference type="EMBL" id="OWZ17186.1"/>
    </source>
</evidence>
<feature type="region of interest" description="Disordered" evidence="5">
    <location>
        <begin position="252"/>
        <end position="279"/>
    </location>
</feature>
<keyword evidence="8" id="KW-1185">Reference proteome</keyword>
<keyword evidence="3" id="KW-0862">Zinc</keyword>
<evidence type="ECO:0000256" key="3">
    <source>
        <dbReference type="ARBA" id="ARBA00022833"/>
    </source>
</evidence>
<dbReference type="OrthoDB" id="660555at2759"/>
<evidence type="ECO:0000256" key="2">
    <source>
        <dbReference type="ARBA" id="ARBA00022771"/>
    </source>
</evidence>
<feature type="domain" description="FYVE-type" evidence="6">
    <location>
        <begin position="106"/>
        <end position="176"/>
    </location>
</feature>
<evidence type="ECO:0000313" key="8">
    <source>
        <dbReference type="Proteomes" id="UP000198211"/>
    </source>
</evidence>
<evidence type="ECO:0000259" key="6">
    <source>
        <dbReference type="PROSITE" id="PS50178"/>
    </source>
</evidence>
<dbReference type="EMBL" id="NBNE01000796">
    <property type="protein sequence ID" value="OWZ17186.1"/>
    <property type="molecule type" value="Genomic_DNA"/>
</dbReference>
<evidence type="ECO:0000256" key="4">
    <source>
        <dbReference type="PROSITE-ProRule" id="PRU00091"/>
    </source>
</evidence>
<protein>
    <submittedName>
        <fullName evidence="7">Phosphatidylinositol-4-phosphate binding protein</fullName>
    </submittedName>
</protein>
<dbReference type="InterPro" id="IPR017455">
    <property type="entry name" value="Znf_FYVE-rel"/>
</dbReference>
<keyword evidence="2 4" id="KW-0863">Zinc-finger</keyword>
<dbReference type="InterPro" id="IPR011011">
    <property type="entry name" value="Znf_FYVE_PHD"/>
</dbReference>
<dbReference type="PANTHER" id="PTHR13510:SF44">
    <property type="entry name" value="RABENOSYN-5"/>
    <property type="match status" value="1"/>
</dbReference>
<dbReference type="SUPFAM" id="SSF57903">
    <property type="entry name" value="FYVE/PHD zinc finger"/>
    <property type="match status" value="1"/>
</dbReference>
<dbReference type="Gene3D" id="3.30.40.10">
    <property type="entry name" value="Zinc/RING finger domain, C3HC4 (zinc finger)"/>
    <property type="match status" value="1"/>
</dbReference>
<dbReference type="InterPro" id="IPR013083">
    <property type="entry name" value="Znf_RING/FYVE/PHD"/>
</dbReference>
<gene>
    <name evidence="7" type="ORF">PHMEG_0008908</name>
</gene>
<sequence>MVGFTTYNGQEIGFVAFASIDVPECPELGCLKLKRLRMKRTMLVIPAKDAPDTTSEIFVMCASEAPYITNTRYRFNMAILNDISLVIDSHNITRQPLVLHKDWVPNNTRPLCSICSRKFQFVSRRRHHCRMCGDIVCKTCYVKRSVRREEIGKSQSRDALAICQTKFCLRCITNLRAIDKRFDNFSPQVSKMLSISVDTLNISTTEEFIDLDSPDSYPRSSSFFAFYNDTHSQHNSKRTSVEFPWNTTADRIDPREKVTGGGVGTLASRSSEKKRSSSLSINLVHPSSYPRLRGLSRLSRRSSIASICSQSELYEEKMVFGHDEKTHTPTANEAGDQWFALIR</sequence>
<reference evidence="8" key="1">
    <citation type="submission" date="2017-03" db="EMBL/GenBank/DDBJ databases">
        <title>Phytopthora megakarya and P. palmivora, two closely related causual agents of cacao black pod achieved similar genome size and gene model numbers by different mechanisms.</title>
        <authorList>
            <person name="Ali S."/>
            <person name="Shao J."/>
            <person name="Larry D.J."/>
            <person name="Kronmiller B."/>
            <person name="Shen D."/>
            <person name="Strem M.D."/>
            <person name="Melnick R.L."/>
            <person name="Guiltinan M.J."/>
            <person name="Tyler B.M."/>
            <person name="Meinhardt L.W."/>
            <person name="Bailey B.A."/>
        </authorList>
    </citation>
    <scope>NUCLEOTIDE SEQUENCE [LARGE SCALE GENOMIC DNA]</scope>
    <source>
        <strain evidence="8">zdho120</strain>
    </source>
</reference>
<dbReference type="Pfam" id="PF01363">
    <property type="entry name" value="FYVE"/>
    <property type="match status" value="1"/>
</dbReference>
<dbReference type="InterPro" id="IPR000306">
    <property type="entry name" value="Znf_FYVE"/>
</dbReference>
<proteinExistence type="predicted"/>
<comment type="caution">
    <text evidence="7">The sequence shown here is derived from an EMBL/GenBank/DDBJ whole genome shotgun (WGS) entry which is preliminary data.</text>
</comment>
<dbReference type="GO" id="GO:0008270">
    <property type="term" value="F:zinc ion binding"/>
    <property type="evidence" value="ECO:0007669"/>
    <property type="project" value="UniProtKB-KW"/>
</dbReference>
<dbReference type="PANTHER" id="PTHR13510">
    <property type="entry name" value="FYVE-FINGER-CONTAINING RAB5 EFFECTOR PROTEIN RABENOSYN-5-RELATED"/>
    <property type="match status" value="1"/>
</dbReference>
<keyword evidence="1" id="KW-0479">Metal-binding</keyword>
<dbReference type="PROSITE" id="PS50178">
    <property type="entry name" value="ZF_FYVE"/>
    <property type="match status" value="1"/>
</dbReference>
<dbReference type="Proteomes" id="UP000198211">
    <property type="component" value="Unassembled WGS sequence"/>
</dbReference>
<evidence type="ECO:0000256" key="1">
    <source>
        <dbReference type="ARBA" id="ARBA00022723"/>
    </source>
</evidence>
<organism evidence="7 8">
    <name type="scientific">Phytophthora megakarya</name>
    <dbReference type="NCBI Taxonomy" id="4795"/>
    <lineage>
        <taxon>Eukaryota</taxon>
        <taxon>Sar</taxon>
        <taxon>Stramenopiles</taxon>
        <taxon>Oomycota</taxon>
        <taxon>Peronosporomycetes</taxon>
        <taxon>Peronosporales</taxon>
        <taxon>Peronosporaceae</taxon>
        <taxon>Phytophthora</taxon>
    </lineage>
</organism>